<reference evidence="1 2" key="1">
    <citation type="submission" date="2023-03" db="EMBL/GenBank/DDBJ databases">
        <title>High recombination rates correlate with genetic variation in Cardiocondyla obscurior ants.</title>
        <authorList>
            <person name="Errbii M."/>
        </authorList>
    </citation>
    <scope>NUCLEOTIDE SEQUENCE [LARGE SCALE GENOMIC DNA]</scope>
    <source>
        <strain evidence="1">Alpha-2009</strain>
        <tissue evidence="1">Whole body</tissue>
    </source>
</reference>
<evidence type="ECO:0000313" key="1">
    <source>
        <dbReference type="EMBL" id="KAL0119222.1"/>
    </source>
</evidence>
<evidence type="ECO:0000313" key="2">
    <source>
        <dbReference type="Proteomes" id="UP001430953"/>
    </source>
</evidence>
<comment type="caution">
    <text evidence="1">The sequence shown here is derived from an EMBL/GenBank/DDBJ whole genome shotgun (WGS) entry which is preliminary data.</text>
</comment>
<keyword evidence="2" id="KW-1185">Reference proteome</keyword>
<dbReference type="AlphaFoldDB" id="A0AAW2FVA9"/>
<name>A0AAW2FVA9_9HYME</name>
<accession>A0AAW2FVA9</accession>
<dbReference type="Proteomes" id="UP001430953">
    <property type="component" value="Unassembled WGS sequence"/>
</dbReference>
<proteinExistence type="predicted"/>
<sequence>MLRLIPQSSRCDNKESKNYERTAFNSGRVKRALIRERKSACIRLRKLHRRCRSKRGCCPISRMTRIFAPDDIEVEMEVEAAAAAGGGGGGRDSGDSDGFESRLPRLFRRRLRFLRELSFAECLVYNRRENPSTALWG</sequence>
<gene>
    <name evidence="1" type="ORF">PUN28_009660</name>
</gene>
<organism evidence="1 2">
    <name type="scientific">Cardiocondyla obscurior</name>
    <dbReference type="NCBI Taxonomy" id="286306"/>
    <lineage>
        <taxon>Eukaryota</taxon>
        <taxon>Metazoa</taxon>
        <taxon>Ecdysozoa</taxon>
        <taxon>Arthropoda</taxon>
        <taxon>Hexapoda</taxon>
        <taxon>Insecta</taxon>
        <taxon>Pterygota</taxon>
        <taxon>Neoptera</taxon>
        <taxon>Endopterygota</taxon>
        <taxon>Hymenoptera</taxon>
        <taxon>Apocrita</taxon>
        <taxon>Aculeata</taxon>
        <taxon>Formicoidea</taxon>
        <taxon>Formicidae</taxon>
        <taxon>Myrmicinae</taxon>
        <taxon>Cardiocondyla</taxon>
    </lineage>
</organism>
<dbReference type="EMBL" id="JADYXP020000008">
    <property type="protein sequence ID" value="KAL0119222.1"/>
    <property type="molecule type" value="Genomic_DNA"/>
</dbReference>
<protein>
    <submittedName>
        <fullName evidence="1">Uncharacterized protein</fullName>
    </submittedName>
</protein>